<reference evidence="1 2" key="1">
    <citation type="journal article" date="2022" name="New Phytol.">
        <title>Ecological generalism drives hyperdiversity of secondary metabolite gene clusters in xylarialean endophytes.</title>
        <authorList>
            <person name="Franco M.E.E."/>
            <person name="Wisecaver J.H."/>
            <person name="Arnold A.E."/>
            <person name="Ju Y.M."/>
            <person name="Slot J.C."/>
            <person name="Ahrendt S."/>
            <person name="Moore L.P."/>
            <person name="Eastman K.E."/>
            <person name="Scott K."/>
            <person name="Konkel Z."/>
            <person name="Mondo S.J."/>
            <person name="Kuo A."/>
            <person name="Hayes R.D."/>
            <person name="Haridas S."/>
            <person name="Andreopoulos B."/>
            <person name="Riley R."/>
            <person name="LaButti K."/>
            <person name="Pangilinan J."/>
            <person name="Lipzen A."/>
            <person name="Amirebrahimi M."/>
            <person name="Yan J."/>
            <person name="Adam C."/>
            <person name="Keymanesh K."/>
            <person name="Ng V."/>
            <person name="Louie K."/>
            <person name="Northen T."/>
            <person name="Drula E."/>
            <person name="Henrissat B."/>
            <person name="Hsieh H.M."/>
            <person name="Youens-Clark K."/>
            <person name="Lutzoni F."/>
            <person name="Miadlikowska J."/>
            <person name="Eastwood D.C."/>
            <person name="Hamelin R.C."/>
            <person name="Grigoriev I.V."/>
            <person name="U'Ren J.M."/>
        </authorList>
    </citation>
    <scope>NUCLEOTIDE SEQUENCE [LARGE SCALE GENOMIC DNA]</scope>
    <source>
        <strain evidence="1 2">CBS 119005</strain>
    </source>
</reference>
<evidence type="ECO:0000313" key="2">
    <source>
        <dbReference type="Proteomes" id="UP001497700"/>
    </source>
</evidence>
<dbReference type="EMBL" id="MU393472">
    <property type="protein sequence ID" value="KAI4865399.1"/>
    <property type="molecule type" value="Genomic_DNA"/>
</dbReference>
<keyword evidence="2" id="KW-1185">Reference proteome</keyword>
<name>A0ACB9Z1S9_9PEZI</name>
<protein>
    <submittedName>
        <fullName evidence="1">Uncharacterized protein</fullName>
    </submittedName>
</protein>
<sequence>MPSWMIAACMLHAYMPCHGIPRCIYSVLFDHLPSRGFFPPCAMCSIFVTEMQRDAVLTSHHADDQSFGEYIGPGRFPDSRICGIPKEQLLCLPGLTVDPHRLPRFSRYASFDWLEGSPVGSQSLAGEHTRLACSLAID</sequence>
<dbReference type="Proteomes" id="UP001497700">
    <property type="component" value="Unassembled WGS sequence"/>
</dbReference>
<comment type="caution">
    <text evidence="1">The sequence shown here is derived from an EMBL/GenBank/DDBJ whole genome shotgun (WGS) entry which is preliminary data.</text>
</comment>
<proteinExistence type="predicted"/>
<gene>
    <name evidence="1" type="ORF">F4820DRAFT_297341</name>
</gene>
<evidence type="ECO:0000313" key="1">
    <source>
        <dbReference type="EMBL" id="KAI4865399.1"/>
    </source>
</evidence>
<accession>A0ACB9Z1S9</accession>
<organism evidence="1 2">
    <name type="scientific">Hypoxylon rubiginosum</name>
    <dbReference type="NCBI Taxonomy" id="110542"/>
    <lineage>
        <taxon>Eukaryota</taxon>
        <taxon>Fungi</taxon>
        <taxon>Dikarya</taxon>
        <taxon>Ascomycota</taxon>
        <taxon>Pezizomycotina</taxon>
        <taxon>Sordariomycetes</taxon>
        <taxon>Xylariomycetidae</taxon>
        <taxon>Xylariales</taxon>
        <taxon>Hypoxylaceae</taxon>
        <taxon>Hypoxylon</taxon>
    </lineage>
</organism>